<dbReference type="InterPro" id="IPR040442">
    <property type="entry name" value="Pyrv_kinase-like_dom_sf"/>
</dbReference>
<dbReference type="PANTHER" id="PTHR30502">
    <property type="entry name" value="2-KETO-3-DEOXY-L-RHAMNONATE ALDOLASE"/>
    <property type="match status" value="1"/>
</dbReference>
<proteinExistence type="inferred from homology"/>
<evidence type="ECO:0000313" key="5">
    <source>
        <dbReference type="EMBL" id="MSU06316.1"/>
    </source>
</evidence>
<reference evidence="5 6" key="1">
    <citation type="submission" date="2019-08" db="EMBL/GenBank/DDBJ databases">
        <title>In-depth cultivation of the pig gut microbiome towards novel bacterial diversity and tailored functional studies.</title>
        <authorList>
            <person name="Wylensek D."/>
            <person name="Hitch T.C.A."/>
            <person name="Clavel T."/>
        </authorList>
    </citation>
    <scope>NUCLEOTIDE SEQUENCE [LARGE SCALE GENOMIC DNA]</scope>
    <source>
        <strain evidence="5 6">NM-380-WT-3C1</strain>
    </source>
</reference>
<dbReference type="EMBL" id="VUNN01000009">
    <property type="protein sequence ID" value="MSU06316.1"/>
    <property type="molecule type" value="Genomic_DNA"/>
</dbReference>
<accession>A0A7X2PCH3</accession>
<dbReference type="SUPFAM" id="SSF51621">
    <property type="entry name" value="Phosphoenolpyruvate/pyruvate domain"/>
    <property type="match status" value="1"/>
</dbReference>
<evidence type="ECO:0000256" key="3">
    <source>
        <dbReference type="ARBA" id="ARBA00023239"/>
    </source>
</evidence>
<feature type="domain" description="HpcH/HpaI aldolase/citrate lyase" evidence="4">
    <location>
        <begin position="23"/>
        <end position="243"/>
    </location>
</feature>
<protein>
    <submittedName>
        <fullName evidence="5">2,4-dihydroxyhept-2-ene-1,7-dioic acid aldolase</fullName>
    </submittedName>
</protein>
<evidence type="ECO:0000259" key="4">
    <source>
        <dbReference type="Pfam" id="PF03328"/>
    </source>
</evidence>
<evidence type="ECO:0000313" key="6">
    <source>
        <dbReference type="Proteomes" id="UP000460549"/>
    </source>
</evidence>
<dbReference type="InterPro" id="IPR050251">
    <property type="entry name" value="HpcH-HpaI_aldolase"/>
</dbReference>
<dbReference type="InterPro" id="IPR005000">
    <property type="entry name" value="Aldolase/citrate-lyase_domain"/>
</dbReference>
<dbReference type="AlphaFoldDB" id="A0A7X2PCH3"/>
<organism evidence="5 6">
    <name type="scientific">Bullifex porci</name>
    <dbReference type="NCBI Taxonomy" id="2606638"/>
    <lineage>
        <taxon>Bacteria</taxon>
        <taxon>Pseudomonadati</taxon>
        <taxon>Spirochaetota</taxon>
        <taxon>Spirochaetia</taxon>
        <taxon>Spirochaetales</taxon>
        <taxon>Spirochaetaceae</taxon>
        <taxon>Bullifex</taxon>
    </lineage>
</organism>
<dbReference type="GO" id="GO:0016832">
    <property type="term" value="F:aldehyde-lyase activity"/>
    <property type="evidence" value="ECO:0007669"/>
    <property type="project" value="TreeGrafter"/>
</dbReference>
<dbReference type="PANTHER" id="PTHR30502:SF0">
    <property type="entry name" value="PHOSPHOENOLPYRUVATE CARBOXYLASE FAMILY PROTEIN"/>
    <property type="match status" value="1"/>
</dbReference>
<dbReference type="Gene3D" id="3.20.20.60">
    <property type="entry name" value="Phosphoenolpyruvate-binding domains"/>
    <property type="match status" value="1"/>
</dbReference>
<dbReference type="RefSeq" id="WP_154425291.1">
    <property type="nucleotide sequence ID" value="NZ_VUNN01000009.1"/>
</dbReference>
<sequence length="259" mass="28585">MTLKEKLKKGPVFGITCYTGMASVVECIGRWGYDFVYLDLEHSTIDGLCNIERLILAAKHAGVSPLVRVSGVHDSEIRQVLEMGAEGVVVPHCRCKEDVEKIIFNAKFPPMGRRGGESNVRAAGFGVNGFSWSEYTKKSNEDTMIIPMDEDFEFTENIEEILSVDGIDAVNFGPVDYALSVGAEVGYKITDERVDYGYNRLRAVTKEKGIGIMAPVVPSTESDLRAAIDRGINMLILGNDMYHLNQGLGRIAKEVEKVK</sequence>
<comment type="similarity">
    <text evidence="1">Belongs to the HpcH/HpaI aldolase family.</text>
</comment>
<dbReference type="Proteomes" id="UP000460549">
    <property type="component" value="Unassembled WGS sequence"/>
</dbReference>
<name>A0A7X2PCH3_9SPIO</name>
<keyword evidence="2" id="KW-0479">Metal-binding</keyword>
<keyword evidence="3" id="KW-0456">Lyase</keyword>
<dbReference type="GO" id="GO:0005737">
    <property type="term" value="C:cytoplasm"/>
    <property type="evidence" value="ECO:0007669"/>
    <property type="project" value="TreeGrafter"/>
</dbReference>
<evidence type="ECO:0000256" key="1">
    <source>
        <dbReference type="ARBA" id="ARBA00005568"/>
    </source>
</evidence>
<gene>
    <name evidence="5" type="ORF">FYJ80_05925</name>
</gene>
<comment type="caution">
    <text evidence="5">The sequence shown here is derived from an EMBL/GenBank/DDBJ whole genome shotgun (WGS) entry which is preliminary data.</text>
</comment>
<dbReference type="GO" id="GO:0046872">
    <property type="term" value="F:metal ion binding"/>
    <property type="evidence" value="ECO:0007669"/>
    <property type="project" value="UniProtKB-KW"/>
</dbReference>
<keyword evidence="6" id="KW-1185">Reference proteome</keyword>
<dbReference type="InterPro" id="IPR015813">
    <property type="entry name" value="Pyrv/PenolPyrv_kinase-like_dom"/>
</dbReference>
<dbReference type="Pfam" id="PF03328">
    <property type="entry name" value="HpcH_HpaI"/>
    <property type="match status" value="1"/>
</dbReference>
<evidence type="ECO:0000256" key="2">
    <source>
        <dbReference type="ARBA" id="ARBA00022723"/>
    </source>
</evidence>